<accession>A0A846M7W7</accession>
<dbReference type="RefSeq" id="WP_167304882.1">
    <property type="nucleotide sequence ID" value="NZ_JAASQR010000004.1"/>
</dbReference>
<dbReference type="GO" id="GO:0004392">
    <property type="term" value="F:heme oxygenase (decyclizing) activity"/>
    <property type="evidence" value="ECO:0007669"/>
    <property type="project" value="InterPro"/>
</dbReference>
<dbReference type="GO" id="GO:0006788">
    <property type="term" value="P:heme oxidation"/>
    <property type="evidence" value="ECO:0007669"/>
    <property type="project" value="InterPro"/>
</dbReference>
<dbReference type="Pfam" id="PF01126">
    <property type="entry name" value="Heme_oxygenase"/>
    <property type="match status" value="1"/>
</dbReference>
<proteinExistence type="predicted"/>
<evidence type="ECO:0000313" key="2">
    <source>
        <dbReference type="Proteomes" id="UP000576821"/>
    </source>
</evidence>
<reference evidence="1 2" key="1">
    <citation type="submission" date="2020-03" db="EMBL/GenBank/DDBJ databases">
        <title>Genomic Encyclopedia of Type Strains, Phase IV (KMG-IV): sequencing the most valuable type-strain genomes for metagenomic binning, comparative biology and taxonomic classification.</title>
        <authorList>
            <person name="Goeker M."/>
        </authorList>
    </citation>
    <scope>NUCLEOTIDE SEQUENCE [LARGE SCALE GENOMIC DNA]</scope>
    <source>
        <strain evidence="1 2">DSM 21299</strain>
    </source>
</reference>
<sequence>MTMTIDADQPVSETSRAKRLKAMTSTVHEGVDRSIMSTTAFASLDRYKHFLAIQYLFHRDVAALYADPRLQAAIPGLAQRCRLPFVAADMKDLGIDPPEAGGPIFDTVMSADPGTALGWLYVAEGSNMGAALLRKEAQKLGLSDGHGARHLAPAPEGPAPHWRAFIAAFDAIPLSEDEEKRAKEGALEAFARVQAHVDAHLG</sequence>
<dbReference type="Proteomes" id="UP000576821">
    <property type="component" value="Unassembled WGS sequence"/>
</dbReference>
<name>A0A846M7W7_9SPHN</name>
<dbReference type="AlphaFoldDB" id="A0A846M7W7"/>
<dbReference type="InterPro" id="IPR016053">
    <property type="entry name" value="Haem_Oase-like"/>
</dbReference>
<dbReference type="EMBL" id="JAASQR010000004">
    <property type="protein sequence ID" value="NIJ17972.1"/>
    <property type="molecule type" value="Genomic_DNA"/>
</dbReference>
<protein>
    <submittedName>
        <fullName evidence="1">Heme oxygenase</fullName>
    </submittedName>
</protein>
<organism evidence="1 2">
    <name type="scientific">Sphingobium vermicomposti</name>
    <dbReference type="NCBI Taxonomy" id="529005"/>
    <lineage>
        <taxon>Bacteria</taxon>
        <taxon>Pseudomonadati</taxon>
        <taxon>Pseudomonadota</taxon>
        <taxon>Alphaproteobacteria</taxon>
        <taxon>Sphingomonadales</taxon>
        <taxon>Sphingomonadaceae</taxon>
        <taxon>Sphingobium</taxon>
    </lineage>
</organism>
<dbReference type="CDD" id="cd19166">
    <property type="entry name" value="HemeO-bac"/>
    <property type="match status" value="1"/>
</dbReference>
<gene>
    <name evidence="1" type="ORF">FHS54_002972</name>
</gene>
<dbReference type="InterPro" id="IPR016084">
    <property type="entry name" value="Haem_Oase-like_multi-hlx"/>
</dbReference>
<keyword evidence="2" id="KW-1185">Reference proteome</keyword>
<evidence type="ECO:0000313" key="1">
    <source>
        <dbReference type="EMBL" id="NIJ17972.1"/>
    </source>
</evidence>
<comment type="caution">
    <text evidence="1">The sequence shown here is derived from an EMBL/GenBank/DDBJ whole genome shotgun (WGS) entry which is preliminary data.</text>
</comment>
<dbReference type="SUPFAM" id="SSF48613">
    <property type="entry name" value="Heme oxygenase-like"/>
    <property type="match status" value="1"/>
</dbReference>
<dbReference type="Gene3D" id="1.20.910.10">
    <property type="entry name" value="Heme oxygenase-like"/>
    <property type="match status" value="1"/>
</dbReference>